<reference evidence="1 2" key="1">
    <citation type="submission" date="2014-04" db="EMBL/GenBank/DDBJ databases">
        <title>Evolutionary Origins and Diversification of the Mycorrhizal Mutualists.</title>
        <authorList>
            <consortium name="DOE Joint Genome Institute"/>
            <consortium name="Mycorrhizal Genomics Consortium"/>
            <person name="Kohler A."/>
            <person name="Kuo A."/>
            <person name="Nagy L.G."/>
            <person name="Floudas D."/>
            <person name="Copeland A."/>
            <person name="Barry K.W."/>
            <person name="Cichocki N."/>
            <person name="Veneault-Fourrey C."/>
            <person name="LaButti K."/>
            <person name="Lindquist E.A."/>
            <person name="Lipzen A."/>
            <person name="Lundell T."/>
            <person name="Morin E."/>
            <person name="Murat C."/>
            <person name="Riley R."/>
            <person name="Ohm R."/>
            <person name="Sun H."/>
            <person name="Tunlid A."/>
            <person name="Henrissat B."/>
            <person name="Grigoriev I.V."/>
            <person name="Hibbett D.S."/>
            <person name="Martin F."/>
        </authorList>
    </citation>
    <scope>NUCLEOTIDE SEQUENCE [LARGE SCALE GENOMIC DNA]</scope>
    <source>
        <strain evidence="1 2">Koide BX008</strain>
    </source>
</reference>
<protein>
    <submittedName>
        <fullName evidence="1">Uncharacterized protein</fullName>
    </submittedName>
</protein>
<dbReference type="HOGENOM" id="CLU_1395967_0_0_1"/>
<sequence>MVKRAKTPEANEEAKYYTCWSPYPNNPDFELSEHYIQFSRWIANILEDSNALHSLYYKPKHGMVIFAVDKSYRRTERLLGEHRWSEFLKKPKNGEQTLVSKIFYSTFSTDREVQKDGWKCIFVEEYFFLNWGIDKWFTKVPYPAPHWCDVPSENRVHKALCRPLPGAQVPRPGPSVPPPRQGKYMRFSAIISALY</sequence>
<keyword evidence="2" id="KW-1185">Reference proteome</keyword>
<dbReference type="InParanoid" id="A0A0C2X3Z2"/>
<dbReference type="EMBL" id="KN818259">
    <property type="protein sequence ID" value="KIL63448.1"/>
    <property type="molecule type" value="Genomic_DNA"/>
</dbReference>
<proteinExistence type="predicted"/>
<evidence type="ECO:0000313" key="1">
    <source>
        <dbReference type="EMBL" id="KIL63448.1"/>
    </source>
</evidence>
<accession>A0A0C2X3Z2</accession>
<dbReference type="OrthoDB" id="3243413at2759"/>
<name>A0A0C2X3Z2_AMAMK</name>
<evidence type="ECO:0000313" key="2">
    <source>
        <dbReference type="Proteomes" id="UP000054549"/>
    </source>
</evidence>
<dbReference type="Proteomes" id="UP000054549">
    <property type="component" value="Unassembled WGS sequence"/>
</dbReference>
<gene>
    <name evidence="1" type="ORF">M378DRAFT_671607</name>
</gene>
<organism evidence="1 2">
    <name type="scientific">Amanita muscaria (strain Koide BX008)</name>
    <dbReference type="NCBI Taxonomy" id="946122"/>
    <lineage>
        <taxon>Eukaryota</taxon>
        <taxon>Fungi</taxon>
        <taxon>Dikarya</taxon>
        <taxon>Basidiomycota</taxon>
        <taxon>Agaricomycotina</taxon>
        <taxon>Agaricomycetes</taxon>
        <taxon>Agaricomycetidae</taxon>
        <taxon>Agaricales</taxon>
        <taxon>Pluteineae</taxon>
        <taxon>Amanitaceae</taxon>
        <taxon>Amanita</taxon>
    </lineage>
</organism>
<dbReference type="AlphaFoldDB" id="A0A0C2X3Z2"/>